<dbReference type="Gene3D" id="1.10.220.160">
    <property type="match status" value="1"/>
</dbReference>
<proteinExistence type="predicted"/>
<dbReference type="GO" id="GO:0008757">
    <property type="term" value="F:S-adenosylmethionine-dependent methyltransferase activity"/>
    <property type="evidence" value="ECO:0007669"/>
    <property type="project" value="UniProtKB-ARBA"/>
</dbReference>
<dbReference type="Pfam" id="PF00856">
    <property type="entry name" value="SET"/>
    <property type="match status" value="1"/>
</dbReference>
<evidence type="ECO:0000259" key="1">
    <source>
        <dbReference type="PROSITE" id="PS50280"/>
    </source>
</evidence>
<dbReference type="AlphaFoldDB" id="A0AAN7VDY3"/>
<dbReference type="Gene3D" id="6.10.140.2220">
    <property type="match status" value="1"/>
</dbReference>
<organism evidence="2 3">
    <name type="scientific">Pyrocoelia pectoralis</name>
    <dbReference type="NCBI Taxonomy" id="417401"/>
    <lineage>
        <taxon>Eukaryota</taxon>
        <taxon>Metazoa</taxon>
        <taxon>Ecdysozoa</taxon>
        <taxon>Arthropoda</taxon>
        <taxon>Hexapoda</taxon>
        <taxon>Insecta</taxon>
        <taxon>Pterygota</taxon>
        <taxon>Neoptera</taxon>
        <taxon>Endopterygota</taxon>
        <taxon>Coleoptera</taxon>
        <taxon>Polyphaga</taxon>
        <taxon>Elateriformia</taxon>
        <taxon>Elateroidea</taxon>
        <taxon>Lampyridae</taxon>
        <taxon>Lampyrinae</taxon>
        <taxon>Pyrocoelia</taxon>
    </lineage>
</organism>
<sequence>MNVLELLSNEERNDSSSWTIQYSEARGRGIFANKDIKKGEIIFVDYPLLIGPRTGSDRVFCIICFSLNNIRACSKNCGLPLCSEACENSSVHVSECEFILSRSKEFFTQIRFDIIRSLTPLRGLLLNNKQIQLLKLLKSHQGLHHGFEVNIAKKHLRINDDEEVLMHSICSILDTNTFEVIVGEKSDDLSVRALYPLSSMLNHSCTSNITHYFDSHQKMIIKASVPIRKGEEICHSYTKIFWGTCVRQPYLQQTKHFSCDCSRCQDPTECGSNLCAINCFNCGGAVLPMYKPNVSVTWRCVSCNSVMPAKLVGVVLAILGSRLNSLLSADPIQIFKFMKSQLPKYAPMSNHVAVQLKCRLVWLLGYQKNYLWNDLTDELLREKEDMCRELLKLLEMLRAGQNKMRGLILYELYCCLQEWNRRNHQTGEHKALFEEAKEILKDDVYAPQEIKNFWVLNGSEP</sequence>
<evidence type="ECO:0000313" key="2">
    <source>
        <dbReference type="EMBL" id="KAK5646515.1"/>
    </source>
</evidence>
<dbReference type="GO" id="GO:0008170">
    <property type="term" value="F:N-methyltransferase activity"/>
    <property type="evidence" value="ECO:0007669"/>
    <property type="project" value="UniProtKB-ARBA"/>
</dbReference>
<dbReference type="PROSITE" id="PS50280">
    <property type="entry name" value="SET"/>
    <property type="match status" value="1"/>
</dbReference>
<dbReference type="InterPro" id="IPR046341">
    <property type="entry name" value="SET_dom_sf"/>
</dbReference>
<dbReference type="CDD" id="cd20071">
    <property type="entry name" value="SET_SMYD"/>
    <property type="match status" value="1"/>
</dbReference>
<dbReference type="GO" id="GO:0008276">
    <property type="term" value="F:protein methyltransferase activity"/>
    <property type="evidence" value="ECO:0007669"/>
    <property type="project" value="UniProtKB-ARBA"/>
</dbReference>
<dbReference type="PANTHER" id="PTHR46455:SF3">
    <property type="entry name" value="SET AND MYND DOMAIN CONTAINING, ARTHROPOD-SPECIFIC, MEMBER 9, ISOFORM A-RELATED"/>
    <property type="match status" value="1"/>
</dbReference>
<dbReference type="SMART" id="SM00317">
    <property type="entry name" value="SET"/>
    <property type="match status" value="1"/>
</dbReference>
<dbReference type="InterPro" id="IPR053010">
    <property type="entry name" value="SET_SmydA-8"/>
</dbReference>
<dbReference type="EMBL" id="JAVRBK010000003">
    <property type="protein sequence ID" value="KAK5646515.1"/>
    <property type="molecule type" value="Genomic_DNA"/>
</dbReference>
<reference evidence="2 3" key="1">
    <citation type="journal article" date="2024" name="Insects">
        <title>An Improved Chromosome-Level Genome Assembly of the Firefly Pyrocoelia pectoralis.</title>
        <authorList>
            <person name="Fu X."/>
            <person name="Meyer-Rochow V.B."/>
            <person name="Ballantyne L."/>
            <person name="Zhu X."/>
        </authorList>
    </citation>
    <scope>NUCLEOTIDE SEQUENCE [LARGE SCALE GENOMIC DNA]</scope>
    <source>
        <strain evidence="2">XCY_ONT2</strain>
    </source>
</reference>
<feature type="domain" description="SET" evidence="1">
    <location>
        <begin position="16"/>
        <end position="238"/>
    </location>
</feature>
<accession>A0AAN7VDY3</accession>
<protein>
    <recommendedName>
        <fullName evidence="1">SET domain-containing protein</fullName>
    </recommendedName>
</protein>
<keyword evidence="3" id="KW-1185">Reference proteome</keyword>
<dbReference type="Proteomes" id="UP001329430">
    <property type="component" value="Chromosome 3"/>
</dbReference>
<evidence type="ECO:0000313" key="3">
    <source>
        <dbReference type="Proteomes" id="UP001329430"/>
    </source>
</evidence>
<dbReference type="SUPFAM" id="SSF82199">
    <property type="entry name" value="SET domain"/>
    <property type="match status" value="1"/>
</dbReference>
<dbReference type="Gene3D" id="2.170.270.10">
    <property type="entry name" value="SET domain"/>
    <property type="match status" value="1"/>
</dbReference>
<comment type="caution">
    <text evidence="2">The sequence shown here is derived from an EMBL/GenBank/DDBJ whole genome shotgun (WGS) entry which is preliminary data.</text>
</comment>
<dbReference type="PANTHER" id="PTHR46455">
    <property type="entry name" value="SET AND MYND DOMAIN CONTAINING, ARTHROPOD-SPECIFIC, MEMBER 4, ISOFORM A"/>
    <property type="match status" value="1"/>
</dbReference>
<dbReference type="InterPro" id="IPR001214">
    <property type="entry name" value="SET_dom"/>
</dbReference>
<gene>
    <name evidence="2" type="ORF">RI129_004979</name>
</gene>
<name>A0AAN7VDY3_9COLE</name>